<protein>
    <submittedName>
        <fullName evidence="3">tRNA synthetase RNA-binding protein</fullName>
    </submittedName>
</protein>
<reference evidence="3 4" key="1">
    <citation type="submission" date="2014-03" db="EMBL/GenBank/DDBJ databases">
        <title>The draft genome sequence of Thioclava dalianensis DLFJ1-1.</title>
        <authorList>
            <person name="Lai Q."/>
            <person name="Shao Z."/>
        </authorList>
    </citation>
    <scope>NUCLEOTIDE SEQUENCE [LARGE SCALE GENOMIC DNA]</scope>
    <source>
        <strain evidence="3 4">DLFJ1-1</strain>
    </source>
</reference>
<proteinExistence type="predicted"/>
<keyword evidence="4" id="KW-1185">Reference proteome</keyword>
<dbReference type="CDD" id="cd00165">
    <property type="entry name" value="S4"/>
    <property type="match status" value="1"/>
</dbReference>
<dbReference type="STRING" id="1185766.SAMN05216224_101568"/>
<gene>
    <name evidence="3" type="ORF">DL1_05730</name>
</gene>
<dbReference type="AlphaFoldDB" id="A0A074TG24"/>
<accession>A0A074TG24</accession>
<dbReference type="Gene3D" id="3.10.290.10">
    <property type="entry name" value="RNA-binding S4 domain"/>
    <property type="match status" value="1"/>
</dbReference>
<evidence type="ECO:0000313" key="4">
    <source>
        <dbReference type="Proteomes" id="UP000027725"/>
    </source>
</evidence>
<dbReference type="Proteomes" id="UP000027725">
    <property type="component" value="Unassembled WGS sequence"/>
</dbReference>
<dbReference type="RefSeq" id="WP_038067364.1">
    <property type="nucleotide sequence ID" value="NZ_FOVB01000001.1"/>
</dbReference>
<dbReference type="Pfam" id="PF01479">
    <property type="entry name" value="S4"/>
    <property type="match status" value="1"/>
</dbReference>
<evidence type="ECO:0000313" key="3">
    <source>
        <dbReference type="EMBL" id="KEP69090.1"/>
    </source>
</evidence>
<dbReference type="OrthoDB" id="9797176at2"/>
<dbReference type="InterPro" id="IPR002942">
    <property type="entry name" value="S4_RNA-bd"/>
</dbReference>
<dbReference type="GO" id="GO:0004812">
    <property type="term" value="F:aminoacyl-tRNA ligase activity"/>
    <property type="evidence" value="ECO:0007669"/>
    <property type="project" value="UniProtKB-KW"/>
</dbReference>
<name>A0A074TG24_9RHOB</name>
<keyword evidence="1" id="KW-0694">RNA-binding</keyword>
<organism evidence="3 4">
    <name type="scientific">Thioclava dalianensis</name>
    <dbReference type="NCBI Taxonomy" id="1185766"/>
    <lineage>
        <taxon>Bacteria</taxon>
        <taxon>Pseudomonadati</taxon>
        <taxon>Pseudomonadota</taxon>
        <taxon>Alphaproteobacteria</taxon>
        <taxon>Rhodobacterales</taxon>
        <taxon>Paracoccaceae</taxon>
        <taxon>Thioclava</taxon>
    </lineage>
</organism>
<sequence>MAEDAPERIRIDKWLWHARFCKTRGLAQELVQGKRVRVNGLRVEKPGRAIGPGDVLTLRIGADTRLVRVLGCGTRRGPASEAQELYELVEAGA</sequence>
<dbReference type="EMBL" id="JHEH01000018">
    <property type="protein sequence ID" value="KEP69090.1"/>
    <property type="molecule type" value="Genomic_DNA"/>
</dbReference>
<dbReference type="GO" id="GO:0003723">
    <property type="term" value="F:RNA binding"/>
    <property type="evidence" value="ECO:0007669"/>
    <property type="project" value="UniProtKB-KW"/>
</dbReference>
<keyword evidence="3" id="KW-0030">Aminoacyl-tRNA synthetase</keyword>
<dbReference type="SUPFAM" id="SSF55174">
    <property type="entry name" value="Alpha-L RNA-binding motif"/>
    <property type="match status" value="1"/>
</dbReference>
<comment type="caution">
    <text evidence="3">The sequence shown here is derived from an EMBL/GenBank/DDBJ whole genome shotgun (WGS) entry which is preliminary data.</text>
</comment>
<evidence type="ECO:0000259" key="2">
    <source>
        <dbReference type="SMART" id="SM00363"/>
    </source>
</evidence>
<keyword evidence="3" id="KW-0436">Ligase</keyword>
<evidence type="ECO:0000256" key="1">
    <source>
        <dbReference type="PROSITE-ProRule" id="PRU00182"/>
    </source>
</evidence>
<dbReference type="PROSITE" id="PS50889">
    <property type="entry name" value="S4"/>
    <property type="match status" value="1"/>
</dbReference>
<dbReference type="SMART" id="SM00363">
    <property type="entry name" value="S4"/>
    <property type="match status" value="1"/>
</dbReference>
<feature type="domain" description="RNA-binding S4" evidence="2">
    <location>
        <begin position="9"/>
        <end position="71"/>
    </location>
</feature>
<dbReference type="InterPro" id="IPR036986">
    <property type="entry name" value="S4_RNA-bd_sf"/>
</dbReference>
<dbReference type="eggNOG" id="COG1188">
    <property type="taxonomic scope" value="Bacteria"/>
</dbReference>